<sequence length="93" mass="10324">MRKSFNLHRKINKLKLFYSLPNAQGIQIMVNIGTSTFSPTPQATTIPAPPTSLNLSIEIYAYAIEMDQCVYIAGTLTMKESTTPKVSTKSIQE</sequence>
<proteinExistence type="predicted"/>
<accession>A0AAV1B0D5</accession>
<name>A0AAV1B0D5_VICFA</name>
<evidence type="ECO:0000313" key="2">
    <source>
        <dbReference type="Proteomes" id="UP001157006"/>
    </source>
</evidence>
<organism evidence="1 2">
    <name type="scientific">Vicia faba</name>
    <name type="common">Broad bean</name>
    <name type="synonym">Faba vulgaris</name>
    <dbReference type="NCBI Taxonomy" id="3906"/>
    <lineage>
        <taxon>Eukaryota</taxon>
        <taxon>Viridiplantae</taxon>
        <taxon>Streptophyta</taxon>
        <taxon>Embryophyta</taxon>
        <taxon>Tracheophyta</taxon>
        <taxon>Spermatophyta</taxon>
        <taxon>Magnoliopsida</taxon>
        <taxon>eudicotyledons</taxon>
        <taxon>Gunneridae</taxon>
        <taxon>Pentapetalae</taxon>
        <taxon>rosids</taxon>
        <taxon>fabids</taxon>
        <taxon>Fabales</taxon>
        <taxon>Fabaceae</taxon>
        <taxon>Papilionoideae</taxon>
        <taxon>50 kb inversion clade</taxon>
        <taxon>NPAAA clade</taxon>
        <taxon>Hologalegina</taxon>
        <taxon>IRL clade</taxon>
        <taxon>Fabeae</taxon>
        <taxon>Vicia</taxon>
    </lineage>
</organism>
<dbReference type="EMBL" id="OX451741">
    <property type="protein sequence ID" value="CAI8616045.1"/>
    <property type="molecule type" value="Genomic_DNA"/>
</dbReference>
<keyword evidence="2" id="KW-1185">Reference proteome</keyword>
<dbReference type="Proteomes" id="UP001157006">
    <property type="component" value="Chromosome 6"/>
</dbReference>
<gene>
    <name evidence="1" type="ORF">VFH_VI010600</name>
</gene>
<reference evidence="1 2" key="1">
    <citation type="submission" date="2023-01" db="EMBL/GenBank/DDBJ databases">
        <authorList>
            <person name="Kreplak J."/>
        </authorList>
    </citation>
    <scope>NUCLEOTIDE SEQUENCE [LARGE SCALE GENOMIC DNA]</scope>
</reference>
<protein>
    <submittedName>
        <fullName evidence="1">Uncharacterized protein</fullName>
    </submittedName>
</protein>
<evidence type="ECO:0000313" key="1">
    <source>
        <dbReference type="EMBL" id="CAI8616045.1"/>
    </source>
</evidence>
<dbReference type="AlphaFoldDB" id="A0AAV1B0D5"/>